<evidence type="ECO:0000259" key="9">
    <source>
        <dbReference type="Pfam" id="PF08335"/>
    </source>
</evidence>
<gene>
    <name evidence="7 10" type="primary">glnE</name>
    <name evidence="10" type="ORF">H9906_06905</name>
</gene>
<evidence type="ECO:0000256" key="7">
    <source>
        <dbReference type="HAMAP-Rule" id="MF_00802"/>
    </source>
</evidence>
<name>A0A9D2RGD5_9BURK</name>
<keyword evidence="6 7" id="KW-0511">Multifunctional enzyme</keyword>
<comment type="function">
    <text evidence="7">Involved in the regulation of glutamine synthetase GlnA, a key enzyme in the process to assimilate ammonia. When cellular nitrogen levels are high, the C-terminal adenylyl transferase (AT) inactivates GlnA by covalent transfer of an adenylyl group from ATP to specific tyrosine residue of GlnA, thus reducing its activity. Conversely, when nitrogen levels are low, the N-terminal adenylyl removase (AR) activates GlnA by removing the adenylyl group by phosphorolysis, increasing its activity. The regulatory region of GlnE binds the signal transduction protein PII (GlnB) which indicates the nitrogen status of the cell.</text>
</comment>
<feature type="domain" description="Glutamate-ammonia ligase adenylyltransferase repeated" evidence="8">
    <location>
        <begin position="16"/>
        <end position="243"/>
    </location>
</feature>
<dbReference type="InterPro" id="IPR013546">
    <property type="entry name" value="PII_UdlTrfase/GS_AdlTrfase"/>
</dbReference>
<keyword evidence="3 7" id="KW-0547">Nucleotide-binding</keyword>
<keyword evidence="4 7" id="KW-0067">ATP-binding</keyword>
<comment type="caution">
    <text evidence="10">The sequence shown here is derived from an EMBL/GenBank/DDBJ whole genome shotgun (WGS) entry which is preliminary data.</text>
</comment>
<accession>A0A9D2RGD5</accession>
<dbReference type="HAMAP" id="MF_00802">
    <property type="entry name" value="GlnE"/>
    <property type="match status" value="1"/>
</dbReference>
<dbReference type="GO" id="GO:0000820">
    <property type="term" value="P:regulation of glutamine family amino acid metabolic process"/>
    <property type="evidence" value="ECO:0007669"/>
    <property type="project" value="UniProtKB-UniRule"/>
</dbReference>
<dbReference type="CDD" id="cd05401">
    <property type="entry name" value="NT_GlnE_GlnD_like"/>
    <property type="match status" value="2"/>
</dbReference>
<proteinExistence type="inferred from homology"/>
<evidence type="ECO:0000256" key="5">
    <source>
        <dbReference type="ARBA" id="ARBA00022842"/>
    </source>
</evidence>
<sequence length="924" mass="105356">MPKTSILKLATEWSGALRRHLIAQPEFAALISQSSKRPVTPEVIDTWLSDASSPESEQLELSAIKIQLRKVRQQVFFTLYLRELTGAASLTEVGEAMSYLADQSVALAYAASYQYLAHRHGTPLDTQTQEPLELLIVAMGKWGGYELNVSSDLDLICIYSEEGQTLGQRPLSHHEFFSRLTQRLCHVLSDLDAYGQVFRCDLRLRPDGDSGPLAWSLSATEQYLVQQGREWERYAWIKARPLNLSRHDTPSNNLSQLIQDFERLRTPFVYRQYFDFTALAALRELRERIRQDWNRRVLARNGHDALHNIKLGEGGIREIEFVVQLNQLIRAGRLPSLRISNLLDAIDAQNRAGVLAPHVCTELKEAYRFLRRVEHLLQYKEDQQTHLLPVDEPMRTALAQTMGLTLAKFEQQLQQHRHCVQKRFHDAFRLAGLSEPPTTEVTHSPPPALDPLSDNEGLLHYAQQQQEEFLTSQRFKRLSKKSQRRLVQLMPLLVDAAAQHDSAEACLRRLLNVIESIAQRSAYVALLTEYPETLARLSKIVAASPWAAQYLAQYPLVLDRLIQWQALMQDIDFEAEALQLRIELDACILADGRPDIEQQMNLMRDTQHQLTFALIAQDLEGLHSVEALADRLSALADLMLTETLARAWPLAHPGLHPAAPLAPPAFAVIAYGKLGGKELGYASDLDLVFLYDEPQPNNQFDATIERYVRLGRRMISWLSTLTSSGRLYEVDMRLRPDGDAGLIAISFEGFAEYQRHQAWSWEHQALTRARFVTGDVSLGARFEALRQDILLQKRDLNTLKHDIKLMRARIRQAHPNRSALFDLKHDAGGMVDVEFITQYLVLAYAHDYPLLLNNLGNLTLLQLAAEYGLIDPSLSLTVREAYRRYRKLQHALRLQAQPWARTDPLPLQSERQAVQALWKTVIER</sequence>
<evidence type="ECO:0000313" key="10">
    <source>
        <dbReference type="EMBL" id="HJD44739.1"/>
    </source>
</evidence>
<keyword evidence="5 7" id="KW-0460">Magnesium</keyword>
<dbReference type="GO" id="GO:0008882">
    <property type="term" value="F:[glutamate-ammonia-ligase] adenylyltransferase activity"/>
    <property type="evidence" value="ECO:0007669"/>
    <property type="project" value="UniProtKB-UniRule"/>
</dbReference>
<dbReference type="PANTHER" id="PTHR30621:SF0">
    <property type="entry name" value="BIFUNCTIONAL GLUTAMINE SYNTHETASE ADENYLYLTRANSFERASE_ADENYLYL-REMOVING ENZYME"/>
    <property type="match status" value="1"/>
</dbReference>
<evidence type="ECO:0000256" key="2">
    <source>
        <dbReference type="ARBA" id="ARBA00022695"/>
    </source>
</evidence>
<feature type="region of interest" description="Adenylyl removase" evidence="7">
    <location>
        <begin position="1"/>
        <end position="430"/>
    </location>
</feature>
<comment type="cofactor">
    <cofactor evidence="7">
        <name>Mg(2+)</name>
        <dbReference type="ChEBI" id="CHEBI:18420"/>
    </cofactor>
</comment>
<dbReference type="SUPFAM" id="SSF81301">
    <property type="entry name" value="Nucleotidyltransferase"/>
    <property type="match status" value="2"/>
</dbReference>
<evidence type="ECO:0000256" key="4">
    <source>
        <dbReference type="ARBA" id="ARBA00022840"/>
    </source>
</evidence>
<dbReference type="PANTHER" id="PTHR30621">
    <property type="entry name" value="GLUTAMINE SYNTHETASE ADENYLYLTRANSFERASE"/>
    <property type="match status" value="1"/>
</dbReference>
<reference evidence="10" key="1">
    <citation type="journal article" date="2021" name="PeerJ">
        <title>Extensive microbial diversity within the chicken gut microbiome revealed by metagenomics and culture.</title>
        <authorList>
            <person name="Gilroy R."/>
            <person name="Ravi A."/>
            <person name="Getino M."/>
            <person name="Pursley I."/>
            <person name="Horton D.L."/>
            <person name="Alikhan N.F."/>
            <person name="Baker D."/>
            <person name="Gharbi K."/>
            <person name="Hall N."/>
            <person name="Watson M."/>
            <person name="Adriaenssens E.M."/>
            <person name="Foster-Nyarko E."/>
            <person name="Jarju S."/>
            <person name="Secka A."/>
            <person name="Antonio M."/>
            <person name="Oren A."/>
            <person name="Chaudhuri R.R."/>
            <person name="La Ragione R."/>
            <person name="Hildebrand F."/>
            <person name="Pallen M.J."/>
        </authorList>
    </citation>
    <scope>NUCLEOTIDE SEQUENCE</scope>
    <source>
        <strain evidence="10">9264</strain>
    </source>
</reference>
<dbReference type="Gene3D" id="3.30.460.10">
    <property type="entry name" value="Beta Polymerase, domain 2"/>
    <property type="match status" value="2"/>
</dbReference>
<dbReference type="Gene3D" id="1.20.120.330">
    <property type="entry name" value="Nucleotidyltransferases domain 2"/>
    <property type="match status" value="2"/>
</dbReference>
<dbReference type="EMBL" id="DWUQ01000144">
    <property type="protein sequence ID" value="HJD44739.1"/>
    <property type="molecule type" value="Genomic_DNA"/>
</dbReference>
<dbReference type="SUPFAM" id="SSF81593">
    <property type="entry name" value="Nucleotidyltransferase substrate binding subunit/domain"/>
    <property type="match status" value="2"/>
</dbReference>
<dbReference type="GO" id="GO:0005829">
    <property type="term" value="C:cytosol"/>
    <property type="evidence" value="ECO:0007669"/>
    <property type="project" value="TreeGrafter"/>
</dbReference>
<evidence type="ECO:0000313" key="11">
    <source>
        <dbReference type="Proteomes" id="UP000823889"/>
    </source>
</evidence>
<evidence type="ECO:0000259" key="8">
    <source>
        <dbReference type="Pfam" id="PF03710"/>
    </source>
</evidence>
<dbReference type="NCBIfam" id="NF008292">
    <property type="entry name" value="PRK11072.1"/>
    <property type="match status" value="1"/>
</dbReference>
<dbReference type="InterPro" id="IPR005190">
    <property type="entry name" value="GlnE_rpt_dom"/>
</dbReference>
<dbReference type="GO" id="GO:0000287">
    <property type="term" value="F:magnesium ion binding"/>
    <property type="evidence" value="ECO:0007669"/>
    <property type="project" value="UniProtKB-UniRule"/>
</dbReference>
<dbReference type="InterPro" id="IPR043519">
    <property type="entry name" value="NT_sf"/>
</dbReference>
<comment type="similarity">
    <text evidence="7">Belongs to the GlnE family.</text>
</comment>
<keyword evidence="2 7" id="KW-0548">Nucleotidyltransferase</keyword>
<dbReference type="EC" id="2.7.7.89" evidence="7"/>
<feature type="domain" description="PII-uridylyltransferase/Glutamine-synthetase adenylyltransferase" evidence="9">
    <location>
        <begin position="806"/>
        <end position="913"/>
    </location>
</feature>
<dbReference type="GO" id="GO:0047388">
    <property type="term" value="F:[glutamine synthetase]-adenylyl-L-tyrosine phosphorylase activity"/>
    <property type="evidence" value="ECO:0007669"/>
    <property type="project" value="UniProtKB-EC"/>
</dbReference>
<dbReference type="EC" id="2.7.7.42" evidence="7"/>
<dbReference type="AlphaFoldDB" id="A0A9D2RGD5"/>
<dbReference type="Pfam" id="PF03710">
    <property type="entry name" value="GlnE"/>
    <property type="match status" value="2"/>
</dbReference>
<keyword evidence="10" id="KW-0436">Ligase</keyword>
<dbReference type="Pfam" id="PF08335">
    <property type="entry name" value="GlnD_UR_UTase"/>
    <property type="match status" value="2"/>
</dbReference>
<protein>
    <recommendedName>
        <fullName evidence="7">Bifunctional glutamine synthetase adenylyltransferase/adenylyl-removing enzyme</fullName>
    </recommendedName>
    <alternativeName>
        <fullName evidence="7">ATP:glutamine synthetase adenylyltransferase</fullName>
    </alternativeName>
    <alternativeName>
        <fullName evidence="7">ATase</fullName>
    </alternativeName>
    <domain>
        <recommendedName>
            <fullName evidence="7">Glutamine synthetase adenylyl-L-tyrosine phosphorylase</fullName>
            <ecNumber evidence="7">2.7.7.89</ecNumber>
        </recommendedName>
        <alternativeName>
            <fullName evidence="7">Adenylyl removase</fullName>
            <shortName evidence="7">AR</shortName>
            <shortName evidence="7">AT-N</shortName>
        </alternativeName>
    </domain>
    <domain>
        <recommendedName>
            <fullName evidence="7">Glutamine synthetase adenylyl transferase</fullName>
            <ecNumber evidence="7">2.7.7.42</ecNumber>
        </recommendedName>
        <alternativeName>
            <fullName evidence="7">Adenylyl transferase</fullName>
            <shortName evidence="7">AT</shortName>
            <shortName evidence="7">AT-C</shortName>
        </alternativeName>
    </domain>
</protein>
<evidence type="ECO:0000256" key="1">
    <source>
        <dbReference type="ARBA" id="ARBA00022679"/>
    </source>
</evidence>
<dbReference type="InterPro" id="IPR023057">
    <property type="entry name" value="GlnE"/>
</dbReference>
<keyword evidence="1 7" id="KW-0808">Transferase</keyword>
<evidence type="ECO:0000256" key="6">
    <source>
        <dbReference type="ARBA" id="ARBA00023268"/>
    </source>
</evidence>
<comment type="catalytic activity">
    <reaction evidence="7">
        <text>[glutamine synthetase]-O(4)-(5'-adenylyl)-L-tyrosine + phosphate = [glutamine synthetase]-L-tyrosine + ADP</text>
        <dbReference type="Rhea" id="RHEA:43716"/>
        <dbReference type="Rhea" id="RHEA-COMP:10660"/>
        <dbReference type="Rhea" id="RHEA-COMP:10661"/>
        <dbReference type="ChEBI" id="CHEBI:43474"/>
        <dbReference type="ChEBI" id="CHEBI:46858"/>
        <dbReference type="ChEBI" id="CHEBI:83624"/>
        <dbReference type="ChEBI" id="CHEBI:456216"/>
        <dbReference type="EC" id="2.7.7.89"/>
    </reaction>
</comment>
<feature type="domain" description="Glutamate-ammonia ligase adenylyltransferase repeated" evidence="8">
    <location>
        <begin position="535"/>
        <end position="784"/>
    </location>
</feature>
<evidence type="ECO:0000256" key="3">
    <source>
        <dbReference type="ARBA" id="ARBA00022741"/>
    </source>
</evidence>
<dbReference type="Gene3D" id="1.20.120.1510">
    <property type="match status" value="1"/>
</dbReference>
<comment type="catalytic activity">
    <reaction evidence="7">
        <text>[glutamine synthetase]-L-tyrosine + ATP = [glutamine synthetase]-O(4)-(5'-adenylyl)-L-tyrosine + diphosphate</text>
        <dbReference type="Rhea" id="RHEA:18589"/>
        <dbReference type="Rhea" id="RHEA-COMP:10660"/>
        <dbReference type="Rhea" id="RHEA-COMP:10661"/>
        <dbReference type="ChEBI" id="CHEBI:30616"/>
        <dbReference type="ChEBI" id="CHEBI:33019"/>
        <dbReference type="ChEBI" id="CHEBI:46858"/>
        <dbReference type="ChEBI" id="CHEBI:83624"/>
        <dbReference type="EC" id="2.7.7.42"/>
    </reaction>
</comment>
<dbReference type="GO" id="GO:0005524">
    <property type="term" value="F:ATP binding"/>
    <property type="evidence" value="ECO:0007669"/>
    <property type="project" value="UniProtKB-UniRule"/>
</dbReference>
<dbReference type="Proteomes" id="UP000823889">
    <property type="component" value="Unassembled WGS sequence"/>
</dbReference>
<reference evidence="10" key="2">
    <citation type="submission" date="2021-04" db="EMBL/GenBank/DDBJ databases">
        <authorList>
            <person name="Gilroy R."/>
        </authorList>
    </citation>
    <scope>NUCLEOTIDE SEQUENCE</scope>
    <source>
        <strain evidence="10">9264</strain>
    </source>
</reference>
<dbReference type="GO" id="GO:0016874">
    <property type="term" value="F:ligase activity"/>
    <property type="evidence" value="ECO:0007669"/>
    <property type="project" value="UniProtKB-KW"/>
</dbReference>
<organism evidence="10 11">
    <name type="scientific">Candidatus Paenalcaligenes intestinipullorum</name>
    <dbReference type="NCBI Taxonomy" id="2838718"/>
    <lineage>
        <taxon>Bacteria</taxon>
        <taxon>Pseudomonadati</taxon>
        <taxon>Pseudomonadota</taxon>
        <taxon>Betaproteobacteria</taxon>
        <taxon>Burkholderiales</taxon>
        <taxon>Alcaligenaceae</taxon>
        <taxon>Paenalcaligenes</taxon>
    </lineage>
</organism>
<feature type="region of interest" description="Adenylyl transferase" evidence="7">
    <location>
        <begin position="430"/>
        <end position="924"/>
    </location>
</feature>
<feature type="domain" description="PII-uridylyltransferase/Glutamine-synthetase adenylyltransferase" evidence="9">
    <location>
        <begin position="284"/>
        <end position="426"/>
    </location>
</feature>